<dbReference type="InterPro" id="IPR036693">
    <property type="entry name" value="TF_LuxR_autoind-bd_dom_sf"/>
</dbReference>
<dbReference type="PANTHER" id="PTHR44688">
    <property type="entry name" value="DNA-BINDING TRANSCRIPTIONAL ACTIVATOR DEVR_DOSR"/>
    <property type="match status" value="1"/>
</dbReference>
<keyword evidence="6" id="KW-1185">Reference proteome</keyword>
<evidence type="ECO:0000256" key="1">
    <source>
        <dbReference type="ARBA" id="ARBA00023015"/>
    </source>
</evidence>
<keyword evidence="1" id="KW-0805">Transcription regulation</keyword>
<evidence type="ECO:0000313" key="6">
    <source>
        <dbReference type="Proteomes" id="UP000298588"/>
    </source>
</evidence>
<evidence type="ECO:0000256" key="3">
    <source>
        <dbReference type="ARBA" id="ARBA00023163"/>
    </source>
</evidence>
<dbReference type="GO" id="GO:0003677">
    <property type="term" value="F:DNA binding"/>
    <property type="evidence" value="ECO:0007669"/>
    <property type="project" value="UniProtKB-KW"/>
</dbReference>
<dbReference type="Gene3D" id="1.10.10.10">
    <property type="entry name" value="Winged helix-like DNA-binding domain superfamily/Winged helix DNA-binding domain"/>
    <property type="match status" value="1"/>
</dbReference>
<keyword evidence="3" id="KW-0804">Transcription</keyword>
<dbReference type="OrthoDB" id="3170288at2"/>
<evidence type="ECO:0000259" key="4">
    <source>
        <dbReference type="PROSITE" id="PS50043"/>
    </source>
</evidence>
<dbReference type="CDD" id="cd06170">
    <property type="entry name" value="LuxR_C_like"/>
    <property type="match status" value="1"/>
</dbReference>
<dbReference type="InterPro" id="IPR016032">
    <property type="entry name" value="Sig_transdc_resp-reg_C-effctor"/>
</dbReference>
<dbReference type="SUPFAM" id="SSF46894">
    <property type="entry name" value="C-terminal effector domain of the bipartite response regulators"/>
    <property type="match status" value="1"/>
</dbReference>
<name>A0A4D7QD80_9HYPH</name>
<dbReference type="Pfam" id="PF03472">
    <property type="entry name" value="Autoind_bind"/>
    <property type="match status" value="1"/>
</dbReference>
<dbReference type="AlphaFoldDB" id="A0A4D7QD80"/>
<dbReference type="Proteomes" id="UP000298588">
    <property type="component" value="Chromosome"/>
</dbReference>
<dbReference type="PROSITE" id="PS50043">
    <property type="entry name" value="HTH_LUXR_2"/>
    <property type="match status" value="1"/>
</dbReference>
<dbReference type="InterPro" id="IPR036388">
    <property type="entry name" value="WH-like_DNA-bd_sf"/>
</dbReference>
<gene>
    <name evidence="5" type="ORF">E8L99_01330</name>
</gene>
<dbReference type="EMBL" id="CP039865">
    <property type="protein sequence ID" value="QCK84525.1"/>
    <property type="molecule type" value="Genomic_DNA"/>
</dbReference>
<protein>
    <recommendedName>
        <fullName evidence="4">HTH luxR-type domain-containing protein</fullName>
    </recommendedName>
</protein>
<organism evidence="5 6">
    <name type="scientific">Phreatobacter aquaticus</name>
    <dbReference type="NCBI Taxonomy" id="2570229"/>
    <lineage>
        <taxon>Bacteria</taxon>
        <taxon>Pseudomonadati</taxon>
        <taxon>Pseudomonadota</taxon>
        <taxon>Alphaproteobacteria</taxon>
        <taxon>Hyphomicrobiales</taxon>
        <taxon>Phreatobacteraceae</taxon>
        <taxon>Phreatobacter</taxon>
    </lineage>
</organism>
<dbReference type="SMART" id="SM00421">
    <property type="entry name" value="HTH_LUXR"/>
    <property type="match status" value="1"/>
</dbReference>
<dbReference type="PRINTS" id="PR00038">
    <property type="entry name" value="HTHLUXR"/>
</dbReference>
<dbReference type="PANTHER" id="PTHR44688:SF16">
    <property type="entry name" value="DNA-BINDING TRANSCRIPTIONAL ACTIVATOR DEVR_DOSR"/>
    <property type="match status" value="1"/>
</dbReference>
<proteinExistence type="predicted"/>
<feature type="domain" description="HTH luxR-type" evidence="4">
    <location>
        <begin position="177"/>
        <end position="242"/>
    </location>
</feature>
<dbReference type="Gene3D" id="3.30.450.80">
    <property type="entry name" value="Transcription factor LuxR-like, autoinducer-binding domain"/>
    <property type="match status" value="1"/>
</dbReference>
<dbReference type="KEGG" id="paqt:E8L99_01330"/>
<dbReference type="RefSeq" id="WP_137097860.1">
    <property type="nucleotide sequence ID" value="NZ_CP039865.1"/>
</dbReference>
<dbReference type="InterPro" id="IPR000792">
    <property type="entry name" value="Tscrpt_reg_LuxR_C"/>
</dbReference>
<evidence type="ECO:0000256" key="2">
    <source>
        <dbReference type="ARBA" id="ARBA00023125"/>
    </source>
</evidence>
<evidence type="ECO:0000313" key="5">
    <source>
        <dbReference type="EMBL" id="QCK84525.1"/>
    </source>
</evidence>
<keyword evidence="2" id="KW-0238">DNA-binding</keyword>
<reference evidence="5 6" key="1">
    <citation type="submission" date="2019-04" db="EMBL/GenBank/DDBJ databases">
        <title>Phreatobacter aquaticus sp. nov.</title>
        <authorList>
            <person name="Choi A."/>
            <person name="Baek K."/>
        </authorList>
    </citation>
    <scope>NUCLEOTIDE SEQUENCE [LARGE SCALE GENOMIC DNA]</scope>
    <source>
        <strain evidence="5 6">NMCR1094</strain>
    </source>
</reference>
<dbReference type="InterPro" id="IPR005143">
    <property type="entry name" value="TF_LuxR_autoind-bd_dom"/>
</dbReference>
<dbReference type="Pfam" id="PF00196">
    <property type="entry name" value="GerE"/>
    <property type="match status" value="1"/>
</dbReference>
<dbReference type="SUPFAM" id="SSF75516">
    <property type="entry name" value="Pheromone-binding domain of LuxR-like quorum-sensing transcription factors"/>
    <property type="match status" value="1"/>
</dbReference>
<sequence length="245" mass="27891">MARGEKFAVDHYALDLIDDWRKIKEPTTVFKDLTRVMSDFGFSSVIVTGLPVPHESLEPMVLAHHWPEGWWERYHQQNYIDIDPTVARVRSSEDAFRWGSTRSPLLKPKQVRVLDEASEFGLGDGFCVPIPLLNGFEAVVSFGCDKYMLTEREEAALQVIGISAYHAIRRRRNPTPESEGRSILSKREVECVKWTAAGKSAWEIGEILNLTEYTVNTYLHTAQRKMNARGKAYLVAQCLRAGIIH</sequence>
<accession>A0A4D7QD80</accession>
<dbReference type="GO" id="GO:0006355">
    <property type="term" value="P:regulation of DNA-templated transcription"/>
    <property type="evidence" value="ECO:0007669"/>
    <property type="project" value="InterPro"/>
</dbReference>